<dbReference type="EMBL" id="HBUF01029285">
    <property type="protein sequence ID" value="CAG6614070.1"/>
    <property type="molecule type" value="Transcribed_RNA"/>
</dbReference>
<reference evidence="1" key="1">
    <citation type="submission" date="2021-05" db="EMBL/GenBank/DDBJ databases">
        <authorList>
            <person name="Alioto T."/>
            <person name="Alioto T."/>
            <person name="Gomez Garrido J."/>
        </authorList>
    </citation>
    <scope>NUCLEOTIDE SEQUENCE</scope>
</reference>
<protein>
    <submittedName>
        <fullName evidence="1">Uncharacterized protein</fullName>
    </submittedName>
</protein>
<accession>A0A8D8LQ44</accession>
<organism evidence="1">
    <name type="scientific">Cacopsylla melanoneura</name>
    <dbReference type="NCBI Taxonomy" id="428564"/>
    <lineage>
        <taxon>Eukaryota</taxon>
        <taxon>Metazoa</taxon>
        <taxon>Ecdysozoa</taxon>
        <taxon>Arthropoda</taxon>
        <taxon>Hexapoda</taxon>
        <taxon>Insecta</taxon>
        <taxon>Pterygota</taxon>
        <taxon>Neoptera</taxon>
        <taxon>Paraneoptera</taxon>
        <taxon>Hemiptera</taxon>
        <taxon>Sternorrhyncha</taxon>
        <taxon>Psylloidea</taxon>
        <taxon>Psyllidae</taxon>
        <taxon>Psyllinae</taxon>
        <taxon>Cacopsylla</taxon>
    </lineage>
</organism>
<sequence length="104" mass="11818">MLSLSLTLHYFYLVNFDNTVASRCLKLASYKISKHSAYSSIVHALAMSLATSINTNSVNCHHHVPSLHSMIDSKVEELFYAPSITYSWDTCLPLRLVFKFSFQL</sequence>
<dbReference type="EMBL" id="HBUF01029286">
    <property type="protein sequence ID" value="CAG6614071.1"/>
    <property type="molecule type" value="Transcribed_RNA"/>
</dbReference>
<dbReference type="AlphaFoldDB" id="A0A8D8LQ44"/>
<proteinExistence type="predicted"/>
<name>A0A8D8LQ44_9HEMI</name>
<evidence type="ECO:0000313" key="1">
    <source>
        <dbReference type="EMBL" id="CAG6614070.1"/>
    </source>
</evidence>